<evidence type="ECO:0000256" key="1">
    <source>
        <dbReference type="SAM" id="SignalP"/>
    </source>
</evidence>
<evidence type="ECO:0000313" key="3">
    <source>
        <dbReference type="Proteomes" id="UP000815325"/>
    </source>
</evidence>
<evidence type="ECO:0008006" key="4">
    <source>
        <dbReference type="Google" id="ProtNLM"/>
    </source>
</evidence>
<organism evidence="2 3">
    <name type="scientific">Dunaliella salina</name>
    <name type="common">Green alga</name>
    <name type="synonym">Protococcus salinus</name>
    <dbReference type="NCBI Taxonomy" id="3046"/>
    <lineage>
        <taxon>Eukaryota</taxon>
        <taxon>Viridiplantae</taxon>
        <taxon>Chlorophyta</taxon>
        <taxon>core chlorophytes</taxon>
        <taxon>Chlorophyceae</taxon>
        <taxon>CS clade</taxon>
        <taxon>Chlamydomonadales</taxon>
        <taxon>Dunaliellaceae</taxon>
        <taxon>Dunaliella</taxon>
    </lineage>
</organism>
<reference evidence="2" key="1">
    <citation type="submission" date="2017-08" db="EMBL/GenBank/DDBJ databases">
        <authorList>
            <person name="Polle J.E."/>
            <person name="Barry K."/>
            <person name="Cushman J."/>
            <person name="Schmutz J."/>
            <person name="Tran D."/>
            <person name="Hathwaick L.T."/>
            <person name="Yim W.C."/>
            <person name="Jenkins J."/>
            <person name="Mckie-Krisberg Z.M."/>
            <person name="Prochnik S."/>
            <person name="Lindquist E."/>
            <person name="Dockter R.B."/>
            <person name="Adam C."/>
            <person name="Molina H."/>
            <person name="Bunkerborg J."/>
            <person name="Jin E."/>
            <person name="Buchheim M."/>
            <person name="Magnuson J."/>
        </authorList>
    </citation>
    <scope>NUCLEOTIDE SEQUENCE</scope>
    <source>
        <strain evidence="2">CCAP 19/18</strain>
    </source>
</reference>
<name>A0ABQ7H5H1_DUNSA</name>
<feature type="signal peptide" evidence="1">
    <location>
        <begin position="1"/>
        <end position="24"/>
    </location>
</feature>
<proteinExistence type="predicted"/>
<feature type="chain" id="PRO_5045828213" description="Secreted protein" evidence="1">
    <location>
        <begin position="25"/>
        <end position="72"/>
    </location>
</feature>
<protein>
    <recommendedName>
        <fullName evidence="4">Secreted protein</fullName>
    </recommendedName>
</protein>
<comment type="caution">
    <text evidence="2">The sequence shown here is derived from an EMBL/GenBank/DDBJ whole genome shotgun (WGS) entry which is preliminary data.</text>
</comment>
<gene>
    <name evidence="2" type="ORF">DUNSADRAFT_9364</name>
</gene>
<dbReference type="EMBL" id="MU069469">
    <property type="protein sequence ID" value="KAF5842104.1"/>
    <property type="molecule type" value="Genomic_DNA"/>
</dbReference>
<keyword evidence="1" id="KW-0732">Signal</keyword>
<accession>A0ABQ7H5H1</accession>
<sequence length="72" mass="7767">MCVPIRSRSCVAFIVLLCQQVLHSSVTSSQPHKRVRHPNLQHCHLYTCLGAHGGGLSGCCYPYAGFLSGALV</sequence>
<keyword evidence="3" id="KW-1185">Reference proteome</keyword>
<dbReference type="Proteomes" id="UP000815325">
    <property type="component" value="Unassembled WGS sequence"/>
</dbReference>
<evidence type="ECO:0000313" key="2">
    <source>
        <dbReference type="EMBL" id="KAF5842104.1"/>
    </source>
</evidence>